<name>A0ABP0GLL5_CLALP</name>
<dbReference type="Pfam" id="PF22938">
    <property type="entry name" value="Integrase_p58_C"/>
    <property type="match status" value="1"/>
</dbReference>
<comment type="caution">
    <text evidence="4">The sequence shown here is derived from an EMBL/GenBank/DDBJ whole genome shotgun (WGS) entry which is preliminary data.</text>
</comment>
<dbReference type="Gene3D" id="1.10.340.70">
    <property type="match status" value="1"/>
</dbReference>
<dbReference type="InterPro" id="IPR043502">
    <property type="entry name" value="DNA/RNA_pol_sf"/>
</dbReference>
<dbReference type="Pfam" id="PF00665">
    <property type="entry name" value="rve"/>
    <property type="match status" value="1"/>
</dbReference>
<dbReference type="Gene3D" id="3.10.10.10">
    <property type="entry name" value="HIV Type 1 Reverse Transcriptase, subunit A, domain 1"/>
    <property type="match status" value="1"/>
</dbReference>
<keyword evidence="5" id="KW-1185">Reference proteome</keyword>
<evidence type="ECO:0000313" key="5">
    <source>
        <dbReference type="Proteomes" id="UP001642483"/>
    </source>
</evidence>
<dbReference type="Proteomes" id="UP001642483">
    <property type="component" value="Unassembled WGS sequence"/>
</dbReference>
<evidence type="ECO:0000256" key="2">
    <source>
        <dbReference type="SAM" id="MobiDB-lite"/>
    </source>
</evidence>
<evidence type="ECO:0000256" key="1">
    <source>
        <dbReference type="ARBA" id="ARBA00039658"/>
    </source>
</evidence>
<organism evidence="4 5">
    <name type="scientific">Clavelina lepadiformis</name>
    <name type="common">Light-bulb sea squirt</name>
    <name type="synonym">Ascidia lepadiformis</name>
    <dbReference type="NCBI Taxonomy" id="159417"/>
    <lineage>
        <taxon>Eukaryota</taxon>
        <taxon>Metazoa</taxon>
        <taxon>Chordata</taxon>
        <taxon>Tunicata</taxon>
        <taxon>Ascidiacea</taxon>
        <taxon>Aplousobranchia</taxon>
        <taxon>Clavelinidae</taxon>
        <taxon>Clavelina</taxon>
    </lineage>
</organism>
<dbReference type="PANTHER" id="PTHR37984">
    <property type="entry name" value="PROTEIN CBG26694"/>
    <property type="match status" value="1"/>
</dbReference>
<evidence type="ECO:0000313" key="4">
    <source>
        <dbReference type="EMBL" id="CAK8692642.1"/>
    </source>
</evidence>
<dbReference type="SUPFAM" id="SSF56672">
    <property type="entry name" value="DNA/RNA polymerases"/>
    <property type="match status" value="1"/>
</dbReference>
<feature type="domain" description="Integrase catalytic" evidence="3">
    <location>
        <begin position="483"/>
        <end position="642"/>
    </location>
</feature>
<feature type="region of interest" description="Disordered" evidence="2">
    <location>
        <begin position="766"/>
        <end position="789"/>
    </location>
</feature>
<proteinExistence type="predicted"/>
<dbReference type="Pfam" id="PF17921">
    <property type="entry name" value="Integrase_H2C2"/>
    <property type="match status" value="1"/>
</dbReference>
<evidence type="ECO:0000259" key="3">
    <source>
        <dbReference type="PROSITE" id="PS50994"/>
    </source>
</evidence>
<sequence length="789" mass="89276">MSLSIGEIEVPLRTQPIIPERNEIFITESVVVPASSEIRVMAKLTNLAGGDNFSSSPVYVERNVEFNAKYGILTANCIATPVDARIPVWLANFSDDDVEIHNGTRVATVFPISVTGNVPCELPGTCALVGKPVRRDCGCVGHGCINASESVNVIEKATCSTPDRWNKIKENIRIDEGLSDEQRQAVLAILRKHQDTGGASPSRQAPRRMGPQQKRKVEEIINDMQEGDLIRPSKSPWSSSIVLVKKKSDHSSLRWLWRSKEMYGQCARWVEHLSAYEFELVHRVGNKHQNADALSRVELEETPADFPYVVQDPGKNITTVTNVLHTIELREALGYSVGEIKAAQEADEDISPLFRWLEKGVRPNYRSVKKLSAVLRHYWSVFGKLSQRNGILYYRDENCTQPGESVYRLILPAKLRLKVLRNLHDERVGGGHLGIAKTSSKIRNRFYWARWRREVEDYCRRCLGCEFNKKPSKSSRAELIPSNECRPLERIEVDVLGPLPMSHTGFQYILVACDVYTKYVRAWPMRHQSAKETAGLLFHRWFMVHGVPETVHSDQGRNFESTLFKELLALMGANKTRSSPYHPSGNGGVERNNRTIVAMLRNYVQKDERNWDQVLSAVVAAYNASAHDSTGLSPHYLLTGRMLRLPADLQGKNVATELSLETEMDALRDRLLLADQVTDEVLGEQRAKMKTHHDKQCHGKEISVGDRVLLDNPAVPVDRCRKFHLPYKGPYKVAKKVGQVNYQVEDDHGKKQTVHYNRLKRVSKDVNRLEESVESQEGNNAPIRESQAR</sequence>
<dbReference type="Gene3D" id="3.30.420.10">
    <property type="entry name" value="Ribonuclease H-like superfamily/Ribonuclease H"/>
    <property type="match status" value="1"/>
</dbReference>
<dbReference type="EMBL" id="CAWYQH010000130">
    <property type="protein sequence ID" value="CAK8692642.1"/>
    <property type="molecule type" value="Genomic_DNA"/>
</dbReference>
<dbReference type="InterPro" id="IPR036397">
    <property type="entry name" value="RNaseH_sf"/>
</dbReference>
<gene>
    <name evidence="4" type="ORF">CVLEPA_LOCUS25895</name>
</gene>
<dbReference type="InterPro" id="IPR041588">
    <property type="entry name" value="Integrase_H2C2"/>
</dbReference>
<accession>A0ABP0GLL5</accession>
<dbReference type="PANTHER" id="PTHR37984:SF15">
    <property type="entry name" value="INTEGRASE CATALYTIC DOMAIN-CONTAINING PROTEIN"/>
    <property type="match status" value="1"/>
</dbReference>
<dbReference type="PROSITE" id="PS50994">
    <property type="entry name" value="INTEGRASE"/>
    <property type="match status" value="1"/>
</dbReference>
<feature type="region of interest" description="Disordered" evidence="2">
    <location>
        <begin position="194"/>
        <end position="214"/>
    </location>
</feature>
<dbReference type="InterPro" id="IPR012337">
    <property type="entry name" value="RNaseH-like_sf"/>
</dbReference>
<protein>
    <recommendedName>
        <fullName evidence="1">Gypsy retrotransposon integrase-like protein 1</fullName>
    </recommendedName>
</protein>
<dbReference type="InterPro" id="IPR050951">
    <property type="entry name" value="Retrovirus_Pol_polyprotein"/>
</dbReference>
<dbReference type="InterPro" id="IPR001584">
    <property type="entry name" value="Integrase_cat-core"/>
</dbReference>
<reference evidence="4 5" key="1">
    <citation type="submission" date="2024-02" db="EMBL/GenBank/DDBJ databases">
        <authorList>
            <person name="Daric V."/>
            <person name="Darras S."/>
        </authorList>
    </citation>
    <scope>NUCLEOTIDE SEQUENCE [LARGE SCALE GENOMIC DNA]</scope>
</reference>
<dbReference type="SUPFAM" id="SSF53098">
    <property type="entry name" value="Ribonuclease H-like"/>
    <property type="match status" value="1"/>
</dbReference>
<dbReference type="InterPro" id="IPR054465">
    <property type="entry name" value="Integrase_p58-like_C"/>
</dbReference>